<gene>
    <name evidence="2" type="ORF">PVOR_08095</name>
</gene>
<evidence type="ECO:0000259" key="1">
    <source>
        <dbReference type="Pfam" id="PF01261"/>
    </source>
</evidence>
<dbReference type="Pfam" id="PF01261">
    <property type="entry name" value="AP_endonuc_2"/>
    <property type="match status" value="1"/>
</dbReference>
<comment type="caution">
    <text evidence="2">The sequence shown here is derived from an EMBL/GenBank/DDBJ whole genome shotgun (WGS) entry which is preliminary data.</text>
</comment>
<evidence type="ECO:0000313" key="2">
    <source>
        <dbReference type="EMBL" id="EFU42235.1"/>
    </source>
</evidence>
<dbReference type="AlphaFoldDB" id="A0A2R9SXY5"/>
<dbReference type="InterPro" id="IPR050312">
    <property type="entry name" value="IolE/XylAMocC-like"/>
</dbReference>
<dbReference type="InterPro" id="IPR013022">
    <property type="entry name" value="Xyl_isomerase-like_TIM-brl"/>
</dbReference>
<evidence type="ECO:0000313" key="3">
    <source>
        <dbReference type="Proteomes" id="UP000003094"/>
    </source>
</evidence>
<dbReference type="EMBL" id="ADHJ01000014">
    <property type="protein sequence ID" value="EFU42235.1"/>
    <property type="molecule type" value="Genomic_DNA"/>
</dbReference>
<dbReference type="PANTHER" id="PTHR12110">
    <property type="entry name" value="HYDROXYPYRUVATE ISOMERASE"/>
    <property type="match status" value="1"/>
</dbReference>
<sequence length="292" mass="32344">MKEKMKIAAFSGSLIDYSIHEAMKVAAGLGFDGIEIASREPHLSPESSLPRVREMRSIAEGHGLEIPALAGYMGHFSTSGDAECAVAYDQFLGLLERAVELEADMIRIFQGGPNAFLAEDYHYAKAAYWIRRCAAEARAAGKRIVLEIHNQSLVETADSGLRLLDMIGEEHVGLIHDAGNMYITDTEFGEESIRQLGSRLFHVHIKDEKRIGQGGAPGTFKNVTRHGEEFFLQCRLGEGEVDHSGVLRGLREQGYKGWLTLECAAPYPPKERLAYDLRIIREWLQAVEVSAG</sequence>
<feature type="domain" description="Xylose isomerase-like TIM barrel" evidence="1">
    <location>
        <begin position="24"/>
        <end position="282"/>
    </location>
</feature>
<proteinExistence type="predicted"/>
<dbReference type="Proteomes" id="UP000003094">
    <property type="component" value="Unassembled WGS sequence"/>
</dbReference>
<dbReference type="Gene3D" id="3.20.20.150">
    <property type="entry name" value="Divalent-metal-dependent TIM barrel enzymes"/>
    <property type="match status" value="1"/>
</dbReference>
<dbReference type="InterPro" id="IPR036237">
    <property type="entry name" value="Xyl_isomerase-like_sf"/>
</dbReference>
<dbReference type="GO" id="GO:0016853">
    <property type="term" value="F:isomerase activity"/>
    <property type="evidence" value="ECO:0007669"/>
    <property type="project" value="UniProtKB-KW"/>
</dbReference>
<organism evidence="2 3">
    <name type="scientific">Paenibacillus vortex V453</name>
    <dbReference type="NCBI Taxonomy" id="715225"/>
    <lineage>
        <taxon>Bacteria</taxon>
        <taxon>Bacillati</taxon>
        <taxon>Bacillota</taxon>
        <taxon>Bacilli</taxon>
        <taxon>Bacillales</taxon>
        <taxon>Paenibacillaceae</taxon>
        <taxon>Paenibacillus</taxon>
    </lineage>
</organism>
<keyword evidence="3" id="KW-1185">Reference proteome</keyword>
<dbReference type="KEGG" id="pvo:PVOR_08095"/>
<keyword evidence="2" id="KW-0413">Isomerase</keyword>
<accession>A0A2R9SXY5</accession>
<dbReference type="SUPFAM" id="SSF51658">
    <property type="entry name" value="Xylose isomerase-like"/>
    <property type="match status" value="1"/>
</dbReference>
<reference evidence="2 3" key="1">
    <citation type="journal article" date="2010" name="BMC Genomics">
        <title>Genome sequence of the pattern forming Paenibacillus vortex bacterium reveals potential for thriving in complex environments.</title>
        <authorList>
            <person name="Sirota-Madi A."/>
            <person name="Olender T."/>
            <person name="Helman Y."/>
            <person name="Ingham C."/>
            <person name="Brainis I."/>
            <person name="Roth D."/>
            <person name="Hagi E."/>
            <person name="Brodsky L."/>
            <person name="Leshkowitz D."/>
            <person name="Galatenko V."/>
            <person name="Nikolaev V."/>
            <person name="Mugasimangalam R.C."/>
            <person name="Bransburg-Zabary S."/>
            <person name="Gutnick D.L."/>
            <person name="Lancet D."/>
            <person name="Ben-Jacob E."/>
        </authorList>
    </citation>
    <scope>NUCLEOTIDE SEQUENCE [LARGE SCALE GENOMIC DNA]</scope>
    <source>
        <strain evidence="2 3">V453</strain>
    </source>
</reference>
<protein>
    <submittedName>
        <fullName evidence="2">Xylose isomerase domain protein TIM barrel</fullName>
    </submittedName>
</protein>
<name>A0A2R9SXY5_9BACL</name>